<organism evidence="2 3">
    <name type="scientific">Methanobrevibacter cuticularis</name>
    <dbReference type="NCBI Taxonomy" id="47311"/>
    <lineage>
        <taxon>Archaea</taxon>
        <taxon>Methanobacteriati</taxon>
        <taxon>Methanobacteriota</taxon>
        <taxon>Methanomada group</taxon>
        <taxon>Methanobacteria</taxon>
        <taxon>Methanobacteriales</taxon>
        <taxon>Methanobacteriaceae</taxon>
        <taxon>Methanobrevibacter</taxon>
    </lineage>
</organism>
<keyword evidence="3" id="KW-1185">Reference proteome</keyword>
<evidence type="ECO:0000313" key="2">
    <source>
        <dbReference type="EMBL" id="KZX16172.1"/>
    </source>
</evidence>
<sequence length="571" mass="61299">MGLLKFKDLSSIFLIVLMLVIAIGAIVSVNSVDAVAISNDTTIKEGIDSTANGGTLELGVGTWKGSIDGNRNNTIDKNLTIKGQGRDKTVIDLEKQGYAFNVNSGIKLTLVNLTIKNAGKYKYSGYDLVDGESNPVTNHGTLIISGSSFTGNIADHKGVISNFGVCTISSSSFTSHEGIRLNVIVNSGTLIISGSSFTGNNGWDGIISNSGSCTISGSSFSNNGRDGVISNSGSCTISGSSFSNNGMYRIISNYGVCTISGSSFSNNGNVINNLDDGTCIVKNSKINSVSLSFDKNSQVFNNVIVAAISSSGAKFDNNTITLKGWFSAGNSNITNNKIYCNGNTVALGTSIVSGNTISGGSPGISIRGSNNQIINNKIINCTNGIEIGGTTNYIGSKKIKILYSNNIIKNNRIINSVGKGVAPFNMGYGIFINAVVKNTKVINNYFENNQFAAYRDLGKNNKFSKNHYKNNGLRNRLKIVSIKKVKISSSRYYYNVKVKNYGKYHASGTINVYVGDKLIAESGFFRPLIKGKTIYFRTGWMKASYAKKYAKSIKTFKINEGTELYSYKKKR</sequence>
<protein>
    <recommendedName>
        <fullName evidence="4">Right handed beta helix domain-containing protein</fullName>
    </recommendedName>
</protein>
<evidence type="ECO:0000256" key="1">
    <source>
        <dbReference type="SAM" id="Phobius"/>
    </source>
</evidence>
<keyword evidence="1" id="KW-0472">Membrane</keyword>
<reference evidence="2 3" key="1">
    <citation type="submission" date="2016-04" db="EMBL/GenBank/DDBJ databases">
        <title>Genome sequence of Methanobrevibacter cuticularis DSM 11139.</title>
        <authorList>
            <person name="Poehlein A."/>
            <person name="Seedorf H."/>
            <person name="Daniel R."/>
        </authorList>
    </citation>
    <scope>NUCLEOTIDE SEQUENCE [LARGE SCALE GENOMIC DNA]</scope>
    <source>
        <strain evidence="2 3">DSM 11139</strain>
    </source>
</reference>
<dbReference type="PATRIC" id="fig|47311.3.peg.1145"/>
<name>A0A166E1G2_9EURY</name>
<dbReference type="EMBL" id="LWMW01000098">
    <property type="protein sequence ID" value="KZX16172.1"/>
    <property type="molecule type" value="Genomic_DNA"/>
</dbReference>
<dbReference type="InterPro" id="IPR006626">
    <property type="entry name" value="PbH1"/>
</dbReference>
<keyword evidence="1" id="KW-0812">Transmembrane</keyword>
<proteinExistence type="predicted"/>
<gene>
    <name evidence="2" type="ORF">MBCUT_10380</name>
</gene>
<dbReference type="InterPro" id="IPR012334">
    <property type="entry name" value="Pectin_lyas_fold"/>
</dbReference>
<feature type="transmembrane region" description="Helical" evidence="1">
    <location>
        <begin position="12"/>
        <end position="32"/>
    </location>
</feature>
<keyword evidence="1" id="KW-1133">Transmembrane helix</keyword>
<comment type="caution">
    <text evidence="2">The sequence shown here is derived from an EMBL/GenBank/DDBJ whole genome shotgun (WGS) entry which is preliminary data.</text>
</comment>
<dbReference type="Proteomes" id="UP000077275">
    <property type="component" value="Unassembled WGS sequence"/>
</dbReference>
<evidence type="ECO:0000313" key="3">
    <source>
        <dbReference type="Proteomes" id="UP000077275"/>
    </source>
</evidence>
<accession>A0A166E1G2</accession>
<evidence type="ECO:0008006" key="4">
    <source>
        <dbReference type="Google" id="ProtNLM"/>
    </source>
</evidence>
<dbReference type="OrthoDB" id="70713at2157"/>
<dbReference type="RefSeq" id="WP_067259632.1">
    <property type="nucleotide sequence ID" value="NZ_LWMW01000098.1"/>
</dbReference>
<dbReference type="SUPFAM" id="SSF51126">
    <property type="entry name" value="Pectin lyase-like"/>
    <property type="match status" value="2"/>
</dbReference>
<dbReference type="InterPro" id="IPR011050">
    <property type="entry name" value="Pectin_lyase_fold/virulence"/>
</dbReference>
<dbReference type="SMART" id="SM00710">
    <property type="entry name" value="PbH1"/>
    <property type="match status" value="7"/>
</dbReference>
<dbReference type="AlphaFoldDB" id="A0A166E1G2"/>
<dbReference type="Gene3D" id="2.160.20.10">
    <property type="entry name" value="Single-stranded right-handed beta-helix, Pectin lyase-like"/>
    <property type="match status" value="1"/>
</dbReference>